<name>A0A133V4A1_9EURY</name>
<reference evidence="1 2" key="1">
    <citation type="journal article" date="2016" name="Sci. Rep.">
        <title>Metabolic traits of an uncultured archaeal lineage -MSBL1- from brine pools of the Red Sea.</title>
        <authorList>
            <person name="Mwirichia R."/>
            <person name="Alam I."/>
            <person name="Rashid M."/>
            <person name="Vinu M."/>
            <person name="Ba-Alawi W."/>
            <person name="Anthony Kamau A."/>
            <person name="Kamanda Ngugi D."/>
            <person name="Goker M."/>
            <person name="Klenk H.P."/>
            <person name="Bajic V."/>
            <person name="Stingl U."/>
        </authorList>
    </citation>
    <scope>NUCLEOTIDE SEQUENCE [LARGE SCALE GENOMIC DNA]</scope>
    <source>
        <strain evidence="1">SCGC-AAA259O05</strain>
    </source>
</reference>
<evidence type="ECO:0000313" key="1">
    <source>
        <dbReference type="EMBL" id="KXB01270.1"/>
    </source>
</evidence>
<dbReference type="Proteomes" id="UP000070344">
    <property type="component" value="Unassembled WGS sequence"/>
</dbReference>
<protein>
    <submittedName>
        <fullName evidence="1">Uncharacterized protein</fullName>
    </submittedName>
</protein>
<keyword evidence="2" id="KW-1185">Reference proteome</keyword>
<accession>A0A133V4A1</accession>
<organism evidence="1 2">
    <name type="scientific">candidate division MSBL1 archaeon SCGC-AAA259O05</name>
    <dbReference type="NCBI Taxonomy" id="1698271"/>
    <lineage>
        <taxon>Archaea</taxon>
        <taxon>Methanobacteriati</taxon>
        <taxon>Methanobacteriota</taxon>
        <taxon>candidate division MSBL1</taxon>
    </lineage>
</organism>
<proteinExistence type="predicted"/>
<evidence type="ECO:0000313" key="2">
    <source>
        <dbReference type="Proteomes" id="UP000070344"/>
    </source>
</evidence>
<dbReference type="AlphaFoldDB" id="A0A133V4A1"/>
<dbReference type="EMBL" id="LHXV01000018">
    <property type="protein sequence ID" value="KXB01270.1"/>
    <property type="molecule type" value="Genomic_DNA"/>
</dbReference>
<comment type="caution">
    <text evidence="1">The sequence shown here is derived from an EMBL/GenBank/DDBJ whole genome shotgun (WGS) entry which is preliminary data.</text>
</comment>
<gene>
    <name evidence="1" type="ORF">AKJ41_02095</name>
</gene>
<sequence>MKGRRFLAICGTCGNELLAAGTEGEAEATAAEHRREHGHEVCVVLEEKKIEDDEIVNYQDIKESLELILSSYKPKLTDAEIDGILDSLDDAVGNNCEELILGEDIELVH</sequence>